<dbReference type="InterPro" id="IPR024080">
    <property type="entry name" value="Neurolysin/TOP_N"/>
</dbReference>
<dbReference type="Gene3D" id="1.20.1050.40">
    <property type="entry name" value="Endopeptidase. Chain P, domain 1"/>
    <property type="match status" value="1"/>
</dbReference>
<dbReference type="Ensembl" id="ENSAMXT00005012090.1">
    <property type="protein sequence ID" value="ENSAMXP00005010875.1"/>
    <property type="gene ID" value="ENSAMXG00005006031.1"/>
</dbReference>
<reference evidence="1" key="1">
    <citation type="submission" date="2025-08" db="UniProtKB">
        <authorList>
            <consortium name="Ensembl"/>
        </authorList>
    </citation>
    <scope>IDENTIFICATION</scope>
</reference>
<dbReference type="AlphaFoldDB" id="A0A8B9HDT9"/>
<evidence type="ECO:0000313" key="2">
    <source>
        <dbReference type="Proteomes" id="UP000694621"/>
    </source>
</evidence>
<proteinExistence type="predicted"/>
<dbReference type="Proteomes" id="UP000694621">
    <property type="component" value="Unplaced"/>
</dbReference>
<accession>A0A8B9HDT9</accession>
<evidence type="ECO:0000313" key="1">
    <source>
        <dbReference type="Ensembl" id="ENSAMXP00005010875.1"/>
    </source>
</evidence>
<name>A0A8B9HDT9_ASTMX</name>
<protein>
    <submittedName>
        <fullName evidence="1">Uncharacterized protein</fullName>
    </submittedName>
</protein>
<organism evidence="1 2">
    <name type="scientific">Astyanax mexicanus</name>
    <name type="common">Blind cave fish</name>
    <name type="synonym">Astyanax fasciatus mexicanus</name>
    <dbReference type="NCBI Taxonomy" id="7994"/>
    <lineage>
        <taxon>Eukaryota</taxon>
        <taxon>Metazoa</taxon>
        <taxon>Chordata</taxon>
        <taxon>Craniata</taxon>
        <taxon>Vertebrata</taxon>
        <taxon>Euteleostomi</taxon>
        <taxon>Actinopterygii</taxon>
        <taxon>Neopterygii</taxon>
        <taxon>Teleostei</taxon>
        <taxon>Ostariophysi</taxon>
        <taxon>Characiformes</taxon>
        <taxon>Characoidei</taxon>
        <taxon>Acestrorhamphidae</taxon>
        <taxon>Acestrorhamphinae</taxon>
        <taxon>Astyanax</taxon>
    </lineage>
</organism>
<sequence>IRFPSPCFQGKGEGEQASYVNDLRWDLSPEQIKHRTERLIQRIKQAYDSVGSVEIGKVCADNTLQILADAKLDYAGELRRNYSKISPLGSIKYLSI</sequence>